<name>A0A0D3B6Q3_BRAOL</name>
<sequence length="136" mass="16080">MELIKAPEESDISMTCYSTLVNYNGRLGGVEFGYYKHDIRLWILEDVENQEWSRKTFKYPRQWKGFGCHLGSNGVIHTGELRVFQRSLKEAKPFCVYYYDFNKERSRKVEIQGVETDELLGSRLCYPGYVENIRFL</sequence>
<reference evidence="2" key="2">
    <citation type="submission" date="2015-03" db="UniProtKB">
        <authorList>
            <consortium name="EnsemblPlants"/>
        </authorList>
    </citation>
    <scope>IDENTIFICATION</scope>
</reference>
<organism evidence="2 3">
    <name type="scientific">Brassica oleracea var. oleracea</name>
    <dbReference type="NCBI Taxonomy" id="109376"/>
    <lineage>
        <taxon>Eukaryota</taxon>
        <taxon>Viridiplantae</taxon>
        <taxon>Streptophyta</taxon>
        <taxon>Embryophyta</taxon>
        <taxon>Tracheophyta</taxon>
        <taxon>Spermatophyta</taxon>
        <taxon>Magnoliopsida</taxon>
        <taxon>eudicotyledons</taxon>
        <taxon>Gunneridae</taxon>
        <taxon>Pentapetalae</taxon>
        <taxon>rosids</taxon>
        <taxon>malvids</taxon>
        <taxon>Brassicales</taxon>
        <taxon>Brassicaceae</taxon>
        <taxon>Brassiceae</taxon>
        <taxon>Brassica</taxon>
    </lineage>
</organism>
<dbReference type="Gramene" id="Bo3g037280.1">
    <property type="protein sequence ID" value="Bo3g037280.1"/>
    <property type="gene ID" value="Bo3g037280"/>
</dbReference>
<dbReference type="AlphaFoldDB" id="A0A0D3B6Q3"/>
<dbReference type="PANTHER" id="PTHR31111">
    <property type="entry name" value="BNAA05G37150D PROTEIN-RELATED"/>
    <property type="match status" value="1"/>
</dbReference>
<dbReference type="HOGENOM" id="CLU_1878280_0_0_1"/>
<dbReference type="InterPro" id="IPR013187">
    <property type="entry name" value="F-box-assoc_dom_typ3"/>
</dbReference>
<reference evidence="2 3" key="1">
    <citation type="journal article" date="2014" name="Genome Biol.">
        <title>Transcriptome and methylome profiling reveals relics of genome dominance in the mesopolyploid Brassica oleracea.</title>
        <authorList>
            <person name="Parkin I.A."/>
            <person name="Koh C."/>
            <person name="Tang H."/>
            <person name="Robinson S.J."/>
            <person name="Kagale S."/>
            <person name="Clarke W.E."/>
            <person name="Town C.D."/>
            <person name="Nixon J."/>
            <person name="Krishnakumar V."/>
            <person name="Bidwell S.L."/>
            <person name="Denoeud F."/>
            <person name="Belcram H."/>
            <person name="Links M.G."/>
            <person name="Just J."/>
            <person name="Clarke C."/>
            <person name="Bender T."/>
            <person name="Huebert T."/>
            <person name="Mason A.S."/>
            <person name="Pires J.C."/>
            <person name="Barker G."/>
            <person name="Moore J."/>
            <person name="Walley P.G."/>
            <person name="Manoli S."/>
            <person name="Batley J."/>
            <person name="Edwards D."/>
            <person name="Nelson M.N."/>
            <person name="Wang X."/>
            <person name="Paterson A.H."/>
            <person name="King G."/>
            <person name="Bancroft I."/>
            <person name="Chalhoub B."/>
            <person name="Sharpe A.G."/>
        </authorList>
    </citation>
    <scope>NUCLEOTIDE SEQUENCE</scope>
    <source>
        <strain evidence="2 3">cv. TO1000</strain>
    </source>
</reference>
<feature type="domain" description="F-box associated beta-propeller type 3" evidence="1">
    <location>
        <begin position="2"/>
        <end position="118"/>
    </location>
</feature>
<dbReference type="Pfam" id="PF08268">
    <property type="entry name" value="FBA_3"/>
    <property type="match status" value="1"/>
</dbReference>
<proteinExistence type="predicted"/>
<keyword evidence="3" id="KW-1185">Reference proteome</keyword>
<evidence type="ECO:0000259" key="1">
    <source>
        <dbReference type="Pfam" id="PF08268"/>
    </source>
</evidence>
<dbReference type="NCBIfam" id="TIGR01640">
    <property type="entry name" value="F_box_assoc_1"/>
    <property type="match status" value="1"/>
</dbReference>
<evidence type="ECO:0000313" key="2">
    <source>
        <dbReference type="EnsemblPlants" id="Bo3g037280.1"/>
    </source>
</evidence>
<evidence type="ECO:0000313" key="3">
    <source>
        <dbReference type="Proteomes" id="UP000032141"/>
    </source>
</evidence>
<dbReference type="PANTHER" id="PTHR31111:SF98">
    <property type="entry name" value="F-BOX ASSOCIATED UBIQUITINATION EFFECTOR FAMILY PROTEIN-RELATED"/>
    <property type="match status" value="1"/>
</dbReference>
<accession>A0A0D3B6Q3</accession>
<protein>
    <recommendedName>
        <fullName evidence="1">F-box associated beta-propeller type 3 domain-containing protein</fullName>
    </recommendedName>
</protein>
<dbReference type="Proteomes" id="UP000032141">
    <property type="component" value="Chromosome C3"/>
</dbReference>
<dbReference type="InterPro" id="IPR017451">
    <property type="entry name" value="F-box-assoc_interact_dom"/>
</dbReference>
<dbReference type="EnsemblPlants" id="Bo3g037280.1">
    <property type="protein sequence ID" value="Bo3g037280.1"/>
    <property type="gene ID" value="Bo3g037280"/>
</dbReference>